<reference evidence="1 2" key="1">
    <citation type="submission" date="2015-01" db="EMBL/GenBank/DDBJ databases">
        <title>Evolution of Trichinella species and genotypes.</title>
        <authorList>
            <person name="Korhonen P.K."/>
            <person name="Edoardo P."/>
            <person name="Giuseppe L.R."/>
            <person name="Gasser R.B."/>
        </authorList>
    </citation>
    <scope>NUCLEOTIDE SEQUENCE [LARGE SCALE GENOMIC DNA]</scope>
    <source>
        <strain evidence="1">ISS417</strain>
    </source>
</reference>
<protein>
    <submittedName>
        <fullName evidence="1">Uncharacterized protein</fullName>
    </submittedName>
</protein>
<dbReference type="AlphaFoldDB" id="A0A0V0U3W1"/>
<dbReference type="Pfam" id="PF05380">
    <property type="entry name" value="Peptidase_A17"/>
    <property type="match status" value="1"/>
</dbReference>
<accession>A0A0V0U3W1</accession>
<evidence type="ECO:0000313" key="2">
    <source>
        <dbReference type="Proteomes" id="UP000055048"/>
    </source>
</evidence>
<organism evidence="1 2">
    <name type="scientific">Trichinella murrelli</name>
    <dbReference type="NCBI Taxonomy" id="144512"/>
    <lineage>
        <taxon>Eukaryota</taxon>
        <taxon>Metazoa</taxon>
        <taxon>Ecdysozoa</taxon>
        <taxon>Nematoda</taxon>
        <taxon>Enoplea</taxon>
        <taxon>Dorylaimia</taxon>
        <taxon>Trichinellida</taxon>
        <taxon>Trichinellidae</taxon>
        <taxon>Trichinella</taxon>
    </lineage>
</organism>
<gene>
    <name evidence="1" type="ORF">T05_15447</name>
</gene>
<proteinExistence type="predicted"/>
<dbReference type="InterPro" id="IPR008042">
    <property type="entry name" value="Retrotrans_Pao"/>
</dbReference>
<evidence type="ECO:0000313" key="1">
    <source>
        <dbReference type="EMBL" id="KRX45944.1"/>
    </source>
</evidence>
<dbReference type="EMBL" id="JYDJ01000066">
    <property type="protein sequence ID" value="KRX45944.1"/>
    <property type="molecule type" value="Genomic_DNA"/>
</dbReference>
<sequence>MYLQVQIREEDRDACRFLWRDETQEVCKYRLTRMCFDLTCSPFLAVSTVRVHARRHQATAPRAASEVLCNMYVDDLATSCESPDEARTLATQLEELMASGGFYLHKWASNKPAALRAIPTERRSTVTRGCLWKTLGIYWDRSRDHLSFIPPRTLSRDGRDSKRQMLSTASSIFDPMGFLAPFMVRAKILFQSLWQLGTFWDEPLPDDVDHLWVKWKQELEELPLINVPRALVPVALIEAKRVELHAFCDASELAYGAVIYLRVETAPLALVSLVTAETRVAPIKRLSLPRLELMGALVAARLVHYTQRALSLPIHSITCWCDSEVALSWDDVAPKDTRMMERFEKSLSFNGERYQVGLLWSEGKPDLPVNVKQAMRRLTTVERRLAQSDKDSCDYSSTMRRYLVNSWAEPATESGPPKRTWYLPHHAVYKGEGEERKCRVVFDGSARYGETSLNSQLEAGLLSRWTCSNPRRRPRRLQISLERRDTRGLQVPTYQATSPRAASEVLCNMYVDDLATSCESPDEARTLATQLEELMASGGFYQVGLLWSEGQPDLPVNVKQAMRRLTTVERRLAQSDKDSCDYSSTMRRYLVNSWAEPATESGPPKRTWYLPHHAVYKGEGEERKCRVVFDGSARYGETSLNSQLEAGLLSRWTC</sequence>
<keyword evidence="2" id="KW-1185">Reference proteome</keyword>
<dbReference type="Proteomes" id="UP000055048">
    <property type="component" value="Unassembled WGS sequence"/>
</dbReference>
<name>A0A0V0U3W1_9BILA</name>
<dbReference type="InterPro" id="IPR043502">
    <property type="entry name" value="DNA/RNA_pol_sf"/>
</dbReference>
<dbReference type="STRING" id="144512.A0A0V0U3W1"/>
<comment type="caution">
    <text evidence="1">The sequence shown here is derived from an EMBL/GenBank/DDBJ whole genome shotgun (WGS) entry which is preliminary data.</text>
</comment>
<dbReference type="SUPFAM" id="SSF56672">
    <property type="entry name" value="DNA/RNA polymerases"/>
    <property type="match status" value="1"/>
</dbReference>
<dbReference type="PANTHER" id="PTHR47331">
    <property type="entry name" value="PHD-TYPE DOMAIN-CONTAINING PROTEIN"/>
    <property type="match status" value="1"/>
</dbReference>